<evidence type="ECO:0000256" key="3">
    <source>
        <dbReference type="ARBA" id="ARBA00022695"/>
    </source>
</evidence>
<keyword evidence="2" id="KW-0808">Transferase</keyword>
<evidence type="ECO:0000256" key="6">
    <source>
        <dbReference type="ARBA" id="ARBA00022840"/>
    </source>
</evidence>
<gene>
    <name evidence="9" type="ORF">OGZ51_07255</name>
</gene>
<comment type="cofactor">
    <cofactor evidence="1">
        <name>Mg(2+)</name>
        <dbReference type="ChEBI" id="CHEBI:18420"/>
    </cofactor>
</comment>
<dbReference type="PANTHER" id="PTHR33571:SF14">
    <property type="entry name" value="PROTEIN ADENYLYLTRANSFERASE MJ0435-RELATED"/>
    <property type="match status" value="1"/>
</dbReference>
<dbReference type="Proteomes" id="UP001152614">
    <property type="component" value="Unassembled WGS sequence"/>
</dbReference>
<dbReference type="AlphaFoldDB" id="A0A9X4NH08"/>
<reference evidence="9" key="2">
    <citation type="journal article" date="2023" name="Food Microbiol.">
        <title>Evaluation of the fermentation potential of lactic acid bacteria isolated from herbs, fruits and vegetables as starter cultures in nut-based milk alternatives.</title>
        <authorList>
            <person name="Huang W."/>
            <person name="Dong A."/>
            <person name="Pham H.T."/>
            <person name="Zhou C."/>
            <person name="Huo Z."/>
            <person name="Watjen A.P."/>
            <person name="Prakash S."/>
            <person name="Bang-Berthelsen C.H."/>
            <person name="Turner M.S."/>
        </authorList>
    </citation>
    <scope>NUCLEOTIDE SEQUENCE</scope>
    <source>
        <strain evidence="9">3</strain>
    </source>
</reference>
<keyword evidence="3" id="KW-0548">Nucleotidyltransferase</keyword>
<dbReference type="Gene3D" id="3.30.460.10">
    <property type="entry name" value="Beta Polymerase, domain 2"/>
    <property type="match status" value="1"/>
</dbReference>
<feature type="domain" description="Polymerase beta nucleotidyltransferase" evidence="8">
    <location>
        <begin position="11"/>
        <end position="85"/>
    </location>
</feature>
<keyword evidence="6" id="KW-0067">ATP-binding</keyword>
<dbReference type="RefSeq" id="WP_278228987.1">
    <property type="nucleotide sequence ID" value="NZ_JAOWLY010000006.1"/>
</dbReference>
<keyword evidence="5" id="KW-0547">Nucleotide-binding</keyword>
<dbReference type="SUPFAM" id="SSF81301">
    <property type="entry name" value="Nucleotidyltransferase"/>
    <property type="match status" value="1"/>
</dbReference>
<sequence>MTILTLSDIQEKVSPIAKKYQFSEVYLFGSYARENATERSDVDLAFESRAILSYFDIFKIESELEEALGKEVDLVPVVQLADAKTPIGKYMFEKGFQKEKRLIA</sequence>
<keyword evidence="4" id="KW-0479">Metal-binding</keyword>
<evidence type="ECO:0000256" key="4">
    <source>
        <dbReference type="ARBA" id="ARBA00022723"/>
    </source>
</evidence>
<dbReference type="InterPro" id="IPR043519">
    <property type="entry name" value="NT_sf"/>
</dbReference>
<dbReference type="InterPro" id="IPR052038">
    <property type="entry name" value="Type-VII_TA_antitoxin"/>
</dbReference>
<name>A0A9X4NH08_9LACT</name>
<dbReference type="GO" id="GO:0005524">
    <property type="term" value="F:ATP binding"/>
    <property type="evidence" value="ECO:0007669"/>
    <property type="project" value="UniProtKB-KW"/>
</dbReference>
<reference evidence="9" key="1">
    <citation type="submission" date="2022-10" db="EMBL/GenBank/DDBJ databases">
        <authorList>
            <person name="Turner M.S."/>
            <person name="Huang W."/>
        </authorList>
    </citation>
    <scope>NUCLEOTIDE SEQUENCE</scope>
    <source>
        <strain evidence="9">3</strain>
    </source>
</reference>
<protein>
    <submittedName>
        <fullName evidence="9">Nucleotidyltransferase domain-containing protein</fullName>
    </submittedName>
</protein>
<evidence type="ECO:0000259" key="8">
    <source>
        <dbReference type="Pfam" id="PF18765"/>
    </source>
</evidence>
<dbReference type="GO" id="GO:0016779">
    <property type="term" value="F:nucleotidyltransferase activity"/>
    <property type="evidence" value="ECO:0007669"/>
    <property type="project" value="UniProtKB-KW"/>
</dbReference>
<accession>A0A9X4NH08</accession>
<dbReference type="PANTHER" id="PTHR33571">
    <property type="entry name" value="SSL8005 PROTEIN"/>
    <property type="match status" value="1"/>
</dbReference>
<proteinExistence type="predicted"/>
<dbReference type="Pfam" id="PF18765">
    <property type="entry name" value="Polbeta"/>
    <property type="match status" value="1"/>
</dbReference>
<organism evidence="9 10">
    <name type="scientific">Lactococcus lactis</name>
    <dbReference type="NCBI Taxonomy" id="1358"/>
    <lineage>
        <taxon>Bacteria</taxon>
        <taxon>Bacillati</taxon>
        <taxon>Bacillota</taxon>
        <taxon>Bacilli</taxon>
        <taxon>Lactobacillales</taxon>
        <taxon>Streptococcaceae</taxon>
        <taxon>Lactococcus</taxon>
    </lineage>
</organism>
<comment type="caution">
    <text evidence="9">The sequence shown here is derived from an EMBL/GenBank/DDBJ whole genome shotgun (WGS) entry which is preliminary data.</text>
</comment>
<dbReference type="EMBL" id="JAOWLY010000006">
    <property type="protein sequence ID" value="MDG4983938.1"/>
    <property type="molecule type" value="Genomic_DNA"/>
</dbReference>
<evidence type="ECO:0000256" key="1">
    <source>
        <dbReference type="ARBA" id="ARBA00001946"/>
    </source>
</evidence>
<evidence type="ECO:0000256" key="7">
    <source>
        <dbReference type="ARBA" id="ARBA00022842"/>
    </source>
</evidence>
<dbReference type="GO" id="GO:0046872">
    <property type="term" value="F:metal ion binding"/>
    <property type="evidence" value="ECO:0007669"/>
    <property type="project" value="UniProtKB-KW"/>
</dbReference>
<evidence type="ECO:0000313" key="10">
    <source>
        <dbReference type="Proteomes" id="UP001152614"/>
    </source>
</evidence>
<evidence type="ECO:0000313" key="9">
    <source>
        <dbReference type="EMBL" id="MDG4983938.1"/>
    </source>
</evidence>
<evidence type="ECO:0000256" key="2">
    <source>
        <dbReference type="ARBA" id="ARBA00022679"/>
    </source>
</evidence>
<dbReference type="CDD" id="cd05403">
    <property type="entry name" value="NT_KNTase_like"/>
    <property type="match status" value="1"/>
</dbReference>
<keyword evidence="7" id="KW-0460">Magnesium</keyword>
<dbReference type="InterPro" id="IPR041633">
    <property type="entry name" value="Polbeta"/>
</dbReference>
<evidence type="ECO:0000256" key="5">
    <source>
        <dbReference type="ARBA" id="ARBA00022741"/>
    </source>
</evidence>